<feature type="domain" description="IRG-type G" evidence="5">
    <location>
        <begin position="453"/>
        <end position="625"/>
    </location>
</feature>
<dbReference type="Ensembl" id="ENSSDAT00000008594.1">
    <property type="protein sequence ID" value="ENSSDAP00000007555.1"/>
    <property type="gene ID" value="ENSSDAG00000006874.1"/>
</dbReference>
<dbReference type="GO" id="GO:0000045">
    <property type="term" value="P:autophagosome assembly"/>
    <property type="evidence" value="ECO:0007669"/>
    <property type="project" value="TreeGrafter"/>
</dbReference>
<keyword evidence="4" id="KW-0342">GTP-binding</keyword>
<evidence type="ECO:0000256" key="1">
    <source>
        <dbReference type="ARBA" id="ARBA00005429"/>
    </source>
</evidence>
<evidence type="ECO:0000256" key="4">
    <source>
        <dbReference type="ARBA" id="ARBA00023134"/>
    </source>
</evidence>
<evidence type="ECO:0000313" key="6">
    <source>
        <dbReference type="Ensembl" id="ENSSDAP00000007555.1"/>
    </source>
</evidence>
<dbReference type="GO" id="GO:0035458">
    <property type="term" value="P:cellular response to interferon-beta"/>
    <property type="evidence" value="ECO:0007669"/>
    <property type="project" value="TreeGrafter"/>
</dbReference>
<dbReference type="InterPro" id="IPR051515">
    <property type="entry name" value="IRG"/>
</dbReference>
<comment type="similarity">
    <text evidence="1">Belongs to the TRAFAC class dynamin-like GTPase superfamily. IRG family.</text>
</comment>
<evidence type="ECO:0000256" key="3">
    <source>
        <dbReference type="ARBA" id="ARBA00022801"/>
    </source>
</evidence>
<feature type="domain" description="IRG-type G" evidence="5">
    <location>
        <begin position="54"/>
        <end position="230"/>
    </location>
</feature>
<dbReference type="GO" id="GO:0005525">
    <property type="term" value="F:GTP binding"/>
    <property type="evidence" value="ECO:0007669"/>
    <property type="project" value="UniProtKB-KW"/>
</dbReference>
<keyword evidence="7" id="KW-1185">Reference proteome</keyword>
<keyword evidence="2" id="KW-0547">Nucleotide-binding</keyword>
<dbReference type="InterPro" id="IPR027417">
    <property type="entry name" value="P-loop_NTPase"/>
</dbReference>
<dbReference type="PROSITE" id="PS51716">
    <property type="entry name" value="G_IRG"/>
    <property type="match status" value="2"/>
</dbReference>
<accession>A0A8C9PHM4</accession>
<dbReference type="GO" id="GO:0005789">
    <property type="term" value="C:endoplasmic reticulum membrane"/>
    <property type="evidence" value="ECO:0007669"/>
    <property type="project" value="TreeGrafter"/>
</dbReference>
<dbReference type="Pfam" id="PF05049">
    <property type="entry name" value="IIGP"/>
    <property type="match status" value="3"/>
</dbReference>
<organism evidence="6 7">
    <name type="scientific">Spermophilus dauricus</name>
    <name type="common">Daurian ground squirrel</name>
    <dbReference type="NCBI Taxonomy" id="99837"/>
    <lineage>
        <taxon>Eukaryota</taxon>
        <taxon>Metazoa</taxon>
        <taxon>Chordata</taxon>
        <taxon>Craniata</taxon>
        <taxon>Vertebrata</taxon>
        <taxon>Euteleostomi</taxon>
        <taxon>Mammalia</taxon>
        <taxon>Eutheria</taxon>
        <taxon>Euarchontoglires</taxon>
        <taxon>Glires</taxon>
        <taxon>Rodentia</taxon>
        <taxon>Sciuromorpha</taxon>
        <taxon>Sciuridae</taxon>
        <taxon>Xerinae</taxon>
        <taxon>Marmotini</taxon>
        <taxon>Spermophilus</taxon>
    </lineage>
</organism>
<dbReference type="SUPFAM" id="SSF52540">
    <property type="entry name" value="P-loop containing nucleoside triphosphate hydrolases"/>
    <property type="match status" value="2"/>
</dbReference>
<dbReference type="AlphaFoldDB" id="A0A8C9PHM4"/>
<dbReference type="Gene3D" id="3.40.50.300">
    <property type="entry name" value="P-loop containing nucleotide triphosphate hydrolases"/>
    <property type="match status" value="2"/>
</dbReference>
<dbReference type="GO" id="GO:0045087">
    <property type="term" value="P:innate immune response"/>
    <property type="evidence" value="ECO:0007669"/>
    <property type="project" value="TreeGrafter"/>
</dbReference>
<dbReference type="GO" id="GO:0003924">
    <property type="term" value="F:GTPase activity"/>
    <property type="evidence" value="ECO:0007669"/>
    <property type="project" value="TreeGrafter"/>
</dbReference>
<evidence type="ECO:0000313" key="7">
    <source>
        <dbReference type="Proteomes" id="UP000694422"/>
    </source>
</evidence>
<name>A0A8C9PHM4_SPEDA</name>
<evidence type="ECO:0000259" key="5">
    <source>
        <dbReference type="PROSITE" id="PS51716"/>
    </source>
</evidence>
<keyword evidence="3" id="KW-0378">Hydrolase</keyword>
<proteinExistence type="inferred from homology"/>
<protein>
    <recommendedName>
        <fullName evidence="5">IRG-type G domain-containing protein</fullName>
    </recommendedName>
</protein>
<evidence type="ECO:0000256" key="2">
    <source>
        <dbReference type="ARBA" id="ARBA00022741"/>
    </source>
</evidence>
<sequence length="768" mass="86201">TRYVPVLTSPPQTTAPFSILSMDIIRDIEKAWKEGKLLEVVSVVRKTAETVSRMPVSIAVTGESGNGMSSFINALRKLQHEDEASAPIGVVKTTQTRGSYSSFHFPNVVLWDLPGMETTAQSLENYLNEMQFSQYDLFIIIASEQFSMNHVKLAKAIEGMGKRFYVVWTKLDRDFSTSALSNEKILQNIQENIKENLQNEGVKEPPTFLVSNFDPSLHDFPKLRNTLRIDISKIRCHSAQKIIFLICENIINESVTSLLNKIDTGGFQDVLGIQDPNNLGDCLKSYRFFFGVDDKSLKQVAQSIGKSVEEYTNIVKSQDTQTYHQESSTLSWIGNITIFYLCIVAKDTKTILRKLILCFCLGTPLLLPSVSFPPDLPQLTIMDQFILAFLKNSIKNLQHFANDFMPHYSTLISKVGGILSPETLSNIQKDLQEGKLNDAVDKIQESLASAENCILEVAVIGESGTGKSSFINALQGVSSEEEGAANTGVVETTMEKTPYQHPKYPKVTFWDLPGTGTPNFLPDTYLETVGFTSYDFFIIISSSRFSFNDALLAQKIKEEGKKFYFVRTKVDSDLYNEERVLQQIRDNCLANLSYIGVPEPCIFLVSNFNLDNFDFPRLQETLLKDLPAHKRHIFALLLPTFSDASIEIKRDFLKEKIWLDTVKSASLAFVPFMPIIYEIAEKLGTSMQGIKTYIKSLDFWQLVKDDSIAVKARSCAECCCSVNGGAISAVFQLLKIYFLCLKFLDTVANDAKILLHKTLKRAGDVAQQ</sequence>
<dbReference type="PANTHER" id="PTHR32341">
    <property type="entry name" value="INTERFERON-INDUCIBLE GTPASE"/>
    <property type="match status" value="1"/>
</dbReference>
<dbReference type="Proteomes" id="UP000694422">
    <property type="component" value="Unplaced"/>
</dbReference>
<dbReference type="InterPro" id="IPR007743">
    <property type="entry name" value="Immunity-related_GTPase-like"/>
</dbReference>
<dbReference type="FunFam" id="3.40.50.300:FF:000541">
    <property type="entry name" value="Immunity related GTPase M"/>
    <property type="match status" value="2"/>
</dbReference>
<dbReference type="CDD" id="cd04104">
    <property type="entry name" value="p47_IIGP_like"/>
    <property type="match status" value="1"/>
</dbReference>
<reference evidence="6" key="1">
    <citation type="submission" date="2025-08" db="UniProtKB">
        <authorList>
            <consortium name="Ensembl"/>
        </authorList>
    </citation>
    <scope>IDENTIFICATION</scope>
</reference>
<dbReference type="PANTHER" id="PTHR32341:SF13">
    <property type="entry name" value="GTP-BINDING PROTEIN"/>
    <property type="match status" value="1"/>
</dbReference>
<reference evidence="6" key="2">
    <citation type="submission" date="2025-09" db="UniProtKB">
        <authorList>
            <consortium name="Ensembl"/>
        </authorList>
    </citation>
    <scope>IDENTIFICATION</scope>
</reference>
<dbReference type="InterPro" id="IPR030385">
    <property type="entry name" value="G_IRG_dom"/>
</dbReference>